<comment type="cofactor">
    <cofactor evidence="13">
        <name>Ca(2+)</name>
        <dbReference type="ChEBI" id="CHEBI:29108"/>
    </cofactor>
    <text evidence="13">Binds 1 Ca(2+) cation per subunit. Seen in 1 crystal structure, it is not clear if it is physiologically important.</text>
</comment>
<evidence type="ECO:0000256" key="3">
    <source>
        <dbReference type="ARBA" id="ARBA00022722"/>
    </source>
</evidence>
<dbReference type="Pfam" id="PF17770">
    <property type="entry name" value="RNase_J_C"/>
    <property type="match status" value="1"/>
</dbReference>
<dbReference type="Gene3D" id="3.10.20.580">
    <property type="match status" value="1"/>
</dbReference>
<keyword evidence="9 10" id="KW-0694">RNA-binding</keyword>
<comment type="subcellular location">
    <subcellularLocation>
        <location evidence="1 10">Cytoplasm</location>
    </subcellularLocation>
</comment>
<keyword evidence="14" id="KW-0175">Coiled coil</keyword>
<evidence type="ECO:0000313" key="16">
    <source>
        <dbReference type="EMBL" id="SNY28919.1"/>
    </source>
</evidence>
<dbReference type="CDD" id="cd07714">
    <property type="entry name" value="RNaseJ_MBL-fold"/>
    <property type="match status" value="1"/>
</dbReference>
<dbReference type="SMART" id="SM00849">
    <property type="entry name" value="Lactamase_B"/>
    <property type="match status" value="1"/>
</dbReference>
<keyword evidence="2 10" id="KW-0963">Cytoplasm</keyword>
<dbReference type="RefSeq" id="WP_216358781.1">
    <property type="nucleotide sequence ID" value="NZ_OBDZ01000012.1"/>
</dbReference>
<evidence type="ECO:0000256" key="10">
    <source>
        <dbReference type="HAMAP-Rule" id="MF_01491"/>
    </source>
</evidence>
<comment type="function">
    <text evidence="10">An RNase that has 5'-3' exonuclease and possibly endonuclease activity. Involved in maturation of rRNA and in some organisms also mRNA maturation and/or decay.</text>
</comment>
<feature type="coiled-coil region" evidence="14">
    <location>
        <begin position="494"/>
        <end position="521"/>
    </location>
</feature>
<evidence type="ECO:0000259" key="15">
    <source>
        <dbReference type="SMART" id="SM00849"/>
    </source>
</evidence>
<dbReference type="Gene3D" id="3.40.50.10710">
    <property type="entry name" value="Metallo-hydrolase/oxidoreductase"/>
    <property type="match status" value="1"/>
</dbReference>
<keyword evidence="3 10" id="KW-0540">Nuclease</keyword>
<dbReference type="InterPro" id="IPR011108">
    <property type="entry name" value="RMMBL"/>
</dbReference>
<accession>A0A285GZB3</accession>
<dbReference type="PIRSF" id="PIRSF004803">
    <property type="entry name" value="RnjA"/>
    <property type="match status" value="1"/>
</dbReference>
<dbReference type="NCBIfam" id="TIGR00649">
    <property type="entry name" value="MG423"/>
    <property type="match status" value="1"/>
</dbReference>
<evidence type="ECO:0000256" key="8">
    <source>
        <dbReference type="ARBA" id="ARBA00022839"/>
    </source>
</evidence>
<proteinExistence type="inferred from homology"/>
<dbReference type="PANTHER" id="PTHR43694">
    <property type="entry name" value="RIBONUCLEASE J"/>
    <property type="match status" value="1"/>
</dbReference>
<dbReference type="GO" id="GO:0008270">
    <property type="term" value="F:zinc ion binding"/>
    <property type="evidence" value="ECO:0007669"/>
    <property type="project" value="InterPro"/>
</dbReference>
<dbReference type="InterPro" id="IPR041636">
    <property type="entry name" value="RNase_J_C"/>
</dbReference>
<comment type="similarity">
    <text evidence="10">Belongs to the metallo-beta-lactamase superfamily. RNA-metabolizing metallo-beta-lactamase-like family. Bacterial RNase J subfamily.</text>
</comment>
<dbReference type="EC" id="3.1.-.-" evidence="10"/>
<evidence type="ECO:0000256" key="12">
    <source>
        <dbReference type="PIRSR" id="PIRSR004803-2"/>
    </source>
</evidence>
<evidence type="ECO:0000256" key="1">
    <source>
        <dbReference type="ARBA" id="ARBA00004496"/>
    </source>
</evidence>
<keyword evidence="5 10" id="KW-0255">Endonuclease</keyword>
<evidence type="ECO:0000256" key="5">
    <source>
        <dbReference type="ARBA" id="ARBA00022759"/>
    </source>
</evidence>
<dbReference type="GO" id="GO:0004521">
    <property type="term" value="F:RNA endonuclease activity"/>
    <property type="evidence" value="ECO:0007669"/>
    <property type="project" value="UniProtKB-UniRule"/>
</dbReference>
<keyword evidence="7 13" id="KW-0862">Zinc</keyword>
<evidence type="ECO:0000313" key="17">
    <source>
        <dbReference type="Proteomes" id="UP000219573"/>
    </source>
</evidence>
<gene>
    <name evidence="10" type="primary">rnj</name>
    <name evidence="16" type="ORF">SAMN06265827_11275</name>
</gene>
<dbReference type="AlphaFoldDB" id="A0A285GZB3"/>
<dbReference type="FunFam" id="3.10.20.580:FF:000001">
    <property type="entry name" value="Ribonuclease J"/>
    <property type="match status" value="1"/>
</dbReference>
<dbReference type="Pfam" id="PF22505">
    <property type="entry name" value="RNase_J_b_CASP"/>
    <property type="match status" value="1"/>
</dbReference>
<keyword evidence="4 13" id="KW-0479">Metal-binding</keyword>
<feature type="binding site" evidence="13">
    <location>
        <position position="443"/>
    </location>
    <ligand>
        <name>Ca(2+)</name>
        <dbReference type="ChEBI" id="CHEBI:29108"/>
    </ligand>
</feature>
<feature type="binding site" evidence="13">
    <location>
        <position position="141"/>
    </location>
    <ligand>
        <name>Zn(2+)</name>
        <dbReference type="ChEBI" id="CHEBI:29105"/>
        <label>1</label>
        <note>catalytic</note>
    </ligand>
</feature>
<dbReference type="InterPro" id="IPR042173">
    <property type="entry name" value="RNase_J_2"/>
</dbReference>
<comment type="cofactor">
    <cofactor evidence="13">
        <name>Zn(2+)</name>
        <dbReference type="ChEBI" id="CHEBI:29105"/>
    </cofactor>
    <text evidence="13">Binds 2 Zn(2+) ions per subunit. It is not clear if Zn(2+) or Mg(2+) is physiologically important.</text>
</comment>
<keyword evidence="17" id="KW-1185">Reference proteome</keyword>
<feature type="binding site" evidence="13">
    <location>
        <position position="76"/>
    </location>
    <ligand>
        <name>Zn(2+)</name>
        <dbReference type="ChEBI" id="CHEBI:29105"/>
        <label>1</label>
        <note>catalytic</note>
    </ligand>
</feature>
<dbReference type="STRING" id="1413210.U472_15695"/>
<dbReference type="Pfam" id="PF07521">
    <property type="entry name" value="RMMBL"/>
    <property type="match status" value="1"/>
</dbReference>
<dbReference type="GO" id="GO:0004534">
    <property type="term" value="F:5'-3' RNA exonuclease activity"/>
    <property type="evidence" value="ECO:0007669"/>
    <property type="project" value="UniProtKB-UniRule"/>
</dbReference>
<dbReference type="Gene3D" id="3.60.15.10">
    <property type="entry name" value="Ribonuclease Z/Hydroxyacylglutathione hydrolase-like"/>
    <property type="match status" value="1"/>
</dbReference>
<dbReference type="EMBL" id="OBDZ01000012">
    <property type="protein sequence ID" value="SNY28919.1"/>
    <property type="molecule type" value="Genomic_DNA"/>
</dbReference>
<sequence length="558" mass="62459">MKRNAEISIIPLGGRGEIGNNMILIEYNDEILILDCGIMFPTEDMLGIDLVMPDISYLIENKDKIKAMLISHGHEDHIGAIPYFLREISNIPIYGTRLTLGMIKKKLEEHRLMGSTELRQISAGQEISLDPFKIKFVKVNHSIPDAVAMGIKTPSGTVLYTGDFKFDQTPINEEPTDFNGLTQLGEEGVLALLSDSTNAEHKGYSVSERVVNDTINNIFEKADGRIIVATFSSHLDRLQQIINAAYETGRKIAISGRSMIANTKIAKDLGYLNFPDDMLLEIRKINNLPDHKIVYLMTGSQGETMASLTRIARGDHRQINLHKGDTVLLSATPIPGNERSVGETINQLFEKGAKVIYGRELDVHVSGHAYQEELKMMLNMTKPKYFVPVHGEYRHLYHHSLLAKDVGIPEDNIFIAKNGSRLKVSEKNAYFASPVSTGKILIDGSGIGDVGNIVLRDRRILSEHGIIIVVITIESGTGKVLAGPDIISRGFVYMKESQELIEEAKNRLNIALKECEEKNITDWSKLKTKLKDPLRDFIYNETRRNPMIMPIIMEVPKK</sequence>
<dbReference type="GO" id="GO:0006364">
    <property type="term" value="P:rRNA processing"/>
    <property type="evidence" value="ECO:0007669"/>
    <property type="project" value="UniProtKB-UniRule"/>
</dbReference>
<dbReference type="PROSITE" id="PS01292">
    <property type="entry name" value="UPF0036"/>
    <property type="match status" value="1"/>
</dbReference>
<dbReference type="Proteomes" id="UP000219573">
    <property type="component" value="Unassembled WGS sequence"/>
</dbReference>
<evidence type="ECO:0000256" key="13">
    <source>
        <dbReference type="PIRSR" id="PIRSR004803-3"/>
    </source>
</evidence>
<feature type="active site" description="Proton acceptor" evidence="11">
    <location>
        <position position="368"/>
    </location>
</feature>
<feature type="binding site" evidence="10 12">
    <location>
        <begin position="364"/>
        <end position="368"/>
    </location>
    <ligand>
        <name>substrate</name>
    </ligand>
</feature>
<keyword evidence="6 10" id="KW-0378">Hydrolase</keyword>
<feature type="binding site" evidence="13">
    <location>
        <position position="47"/>
    </location>
    <ligand>
        <name>Ca(2+)</name>
        <dbReference type="ChEBI" id="CHEBI:29108"/>
    </ligand>
</feature>
<feature type="domain" description="Metallo-beta-lactamase" evidence="15">
    <location>
        <begin position="19"/>
        <end position="215"/>
    </location>
</feature>
<evidence type="ECO:0000256" key="2">
    <source>
        <dbReference type="ARBA" id="ARBA00022490"/>
    </source>
</evidence>
<evidence type="ECO:0000256" key="14">
    <source>
        <dbReference type="SAM" id="Coils"/>
    </source>
</evidence>
<organism evidence="16 17">
    <name type="scientific">Orenia metallireducens</name>
    <dbReference type="NCBI Taxonomy" id="1413210"/>
    <lineage>
        <taxon>Bacteria</taxon>
        <taxon>Bacillati</taxon>
        <taxon>Bacillota</taxon>
        <taxon>Clostridia</taxon>
        <taxon>Halanaerobiales</taxon>
        <taxon>Halobacteroidaceae</taxon>
        <taxon>Orenia</taxon>
    </lineage>
</organism>
<feature type="binding site" evidence="13">
    <location>
        <position position="72"/>
    </location>
    <ligand>
        <name>Zn(2+)</name>
        <dbReference type="ChEBI" id="CHEBI:29105"/>
        <label>1</label>
        <note>catalytic</note>
    </ligand>
</feature>
<keyword evidence="13" id="KW-0106">Calcium</keyword>
<dbReference type="GO" id="GO:0003723">
    <property type="term" value="F:RNA binding"/>
    <property type="evidence" value="ECO:0007669"/>
    <property type="project" value="UniProtKB-UniRule"/>
</dbReference>
<feature type="binding site" evidence="13">
    <location>
        <position position="163"/>
    </location>
    <ligand>
        <name>Zn(2+)</name>
        <dbReference type="ChEBI" id="CHEBI:29105"/>
        <label>1</label>
        <note>catalytic</note>
    </ligand>
</feature>
<dbReference type="InterPro" id="IPR004613">
    <property type="entry name" value="RNase_J"/>
</dbReference>
<evidence type="ECO:0000256" key="9">
    <source>
        <dbReference type="ARBA" id="ARBA00022884"/>
    </source>
</evidence>
<feature type="binding site" evidence="12">
    <location>
        <begin position="232"/>
        <end position="234"/>
    </location>
    <ligand>
        <name>substrate</name>
    </ligand>
</feature>
<protein>
    <recommendedName>
        <fullName evidence="10">Ribonuclease J</fullName>
        <shortName evidence="10">RNase J</shortName>
        <ecNumber evidence="10">3.1.-.-</ecNumber>
    </recommendedName>
</protein>
<feature type="active site" description="Proton donor" evidence="11">
    <location>
        <position position="195"/>
    </location>
</feature>
<dbReference type="SUPFAM" id="SSF56281">
    <property type="entry name" value="Metallo-hydrolase/oxidoreductase"/>
    <property type="match status" value="1"/>
</dbReference>
<dbReference type="PANTHER" id="PTHR43694:SF1">
    <property type="entry name" value="RIBONUCLEASE J"/>
    <property type="match status" value="1"/>
</dbReference>
<feature type="binding site" evidence="13">
    <location>
        <position position="77"/>
    </location>
    <ligand>
        <name>Zn(2+)</name>
        <dbReference type="ChEBI" id="CHEBI:29105"/>
        <label>1</label>
        <note>catalytic</note>
    </ligand>
</feature>
<comment type="subunit">
    <text evidence="10">Homodimer, may be a subunit of the RNA degradosome.</text>
</comment>
<name>A0A285GZB3_9FIRM</name>
<dbReference type="InterPro" id="IPR030854">
    <property type="entry name" value="RNase_J_bac"/>
</dbReference>
<evidence type="ECO:0000256" key="7">
    <source>
        <dbReference type="ARBA" id="ARBA00022833"/>
    </source>
</evidence>
<dbReference type="InterPro" id="IPR036866">
    <property type="entry name" value="RibonucZ/Hydroxyglut_hydro"/>
</dbReference>
<evidence type="ECO:0000256" key="6">
    <source>
        <dbReference type="ARBA" id="ARBA00022801"/>
    </source>
</evidence>
<feature type="binding site" evidence="13">
    <location>
        <position position="49"/>
    </location>
    <ligand>
        <name>Ca(2+)</name>
        <dbReference type="ChEBI" id="CHEBI:29108"/>
    </ligand>
</feature>
<reference evidence="17" key="1">
    <citation type="submission" date="2017-09" db="EMBL/GenBank/DDBJ databases">
        <authorList>
            <person name="Varghese N."/>
            <person name="Submissions S."/>
        </authorList>
    </citation>
    <scope>NUCLEOTIDE SEQUENCE [LARGE SCALE GENOMIC DNA]</scope>
    <source>
        <strain evidence="17">MSL47</strain>
    </source>
</reference>
<dbReference type="InterPro" id="IPR001587">
    <property type="entry name" value="RNase_J_CS"/>
</dbReference>
<dbReference type="Pfam" id="PF00753">
    <property type="entry name" value="Lactamase_B"/>
    <property type="match status" value="1"/>
</dbReference>
<dbReference type="InterPro" id="IPR055132">
    <property type="entry name" value="RNase_J_b_CASP"/>
</dbReference>
<dbReference type="HAMAP" id="MF_01491">
    <property type="entry name" value="RNase_J_bact"/>
    <property type="match status" value="1"/>
</dbReference>
<keyword evidence="10" id="KW-0698">rRNA processing</keyword>
<evidence type="ECO:0000256" key="4">
    <source>
        <dbReference type="ARBA" id="ARBA00022723"/>
    </source>
</evidence>
<dbReference type="GO" id="GO:0005737">
    <property type="term" value="C:cytoplasm"/>
    <property type="evidence" value="ECO:0007669"/>
    <property type="project" value="UniProtKB-SubCell"/>
</dbReference>
<evidence type="ECO:0000256" key="11">
    <source>
        <dbReference type="PIRSR" id="PIRSR004803-1"/>
    </source>
</evidence>
<keyword evidence="8 10" id="KW-0269">Exonuclease</keyword>
<dbReference type="InterPro" id="IPR001279">
    <property type="entry name" value="Metallo-B-lactamas"/>
</dbReference>
<feature type="binding site" evidence="13">
    <location>
        <position position="74"/>
    </location>
    <ligand>
        <name>Zn(2+)</name>
        <dbReference type="ChEBI" id="CHEBI:29105"/>
        <label>1</label>
        <note>catalytic</note>
    </ligand>
</feature>
<feature type="binding site" evidence="13">
    <location>
        <position position="390"/>
    </location>
    <ligand>
        <name>Zn(2+)</name>
        <dbReference type="ChEBI" id="CHEBI:29105"/>
        <label>2</label>
        <note>catalytic</note>
    </ligand>
</feature>